<dbReference type="SUPFAM" id="SSF56112">
    <property type="entry name" value="Protein kinase-like (PK-like)"/>
    <property type="match status" value="1"/>
</dbReference>
<dbReference type="InterPro" id="IPR011009">
    <property type="entry name" value="Kinase-like_dom_sf"/>
</dbReference>
<feature type="domain" description="CHK kinase-like" evidence="1">
    <location>
        <begin position="147"/>
        <end position="334"/>
    </location>
</feature>
<dbReference type="InterPro" id="IPR004119">
    <property type="entry name" value="EcKL"/>
</dbReference>
<dbReference type="PANTHER" id="PTHR11012:SF30">
    <property type="entry name" value="PROTEIN KINASE-LIKE DOMAIN-CONTAINING"/>
    <property type="match status" value="1"/>
</dbReference>
<protein>
    <recommendedName>
        <fullName evidence="1">CHK kinase-like domain-containing protein</fullName>
    </recommendedName>
</protein>
<evidence type="ECO:0000259" key="1">
    <source>
        <dbReference type="SMART" id="SM00587"/>
    </source>
</evidence>
<comment type="caution">
    <text evidence="2">The sequence shown here is derived from an EMBL/GenBank/DDBJ whole genome shotgun (WGS) entry which is preliminary data.</text>
</comment>
<dbReference type="InterPro" id="IPR015897">
    <property type="entry name" value="CHK_kinase-like"/>
</dbReference>
<dbReference type="Pfam" id="PF02958">
    <property type="entry name" value="EcKL"/>
    <property type="match status" value="1"/>
</dbReference>
<organism evidence="2 3">
    <name type="scientific">Pieris macdunnoughi</name>
    <dbReference type="NCBI Taxonomy" id="345717"/>
    <lineage>
        <taxon>Eukaryota</taxon>
        <taxon>Metazoa</taxon>
        <taxon>Ecdysozoa</taxon>
        <taxon>Arthropoda</taxon>
        <taxon>Hexapoda</taxon>
        <taxon>Insecta</taxon>
        <taxon>Pterygota</taxon>
        <taxon>Neoptera</taxon>
        <taxon>Endopterygota</taxon>
        <taxon>Lepidoptera</taxon>
        <taxon>Glossata</taxon>
        <taxon>Ditrysia</taxon>
        <taxon>Papilionoidea</taxon>
        <taxon>Pieridae</taxon>
        <taxon>Pierinae</taxon>
        <taxon>Pieris</taxon>
    </lineage>
</organism>
<accession>A0A821WQC4</accession>
<dbReference type="EMBL" id="CAJOBZ010000061">
    <property type="protein sequence ID" value="CAF4926728.1"/>
    <property type="molecule type" value="Genomic_DNA"/>
</dbReference>
<evidence type="ECO:0000313" key="2">
    <source>
        <dbReference type="EMBL" id="CAF4926728.1"/>
    </source>
</evidence>
<dbReference type="AlphaFoldDB" id="A0A821WQC4"/>
<evidence type="ECO:0000313" key="3">
    <source>
        <dbReference type="Proteomes" id="UP000663880"/>
    </source>
</evidence>
<dbReference type="Gene3D" id="3.90.1200.10">
    <property type="match status" value="1"/>
</dbReference>
<dbReference type="SMART" id="SM00587">
    <property type="entry name" value="CHK"/>
    <property type="match status" value="1"/>
</dbReference>
<dbReference type="OrthoDB" id="191037at2759"/>
<proteinExistence type="predicted"/>
<gene>
    <name evidence="2" type="ORF">PMACD_LOCUS13512</name>
</gene>
<name>A0A821WQC4_9NEOP</name>
<keyword evidence="3" id="KW-1185">Reference proteome</keyword>
<reference evidence="2" key="1">
    <citation type="submission" date="2021-02" db="EMBL/GenBank/DDBJ databases">
        <authorList>
            <person name="Steward A R."/>
        </authorList>
    </citation>
    <scope>NUCLEOTIDE SEQUENCE</scope>
</reference>
<dbReference type="PANTHER" id="PTHR11012">
    <property type="entry name" value="PROTEIN KINASE-LIKE DOMAIN-CONTAINING"/>
    <property type="match status" value="1"/>
</dbReference>
<sequence length="416" mass="48587">MQIDEQTYNVEKFSSQEKVTNKAEDNLHPCVKNAIKKIIEDEEFTKYIVKVKALEPDGGNYLANLYEIDILDEAPNGKKKINLFVKQTVCADNLYGFIDIEEAYLKEVFFYTDVSIILDKLQNEANIPTNERFRNVKCWPESGVEAIIMENLAKKGFKTPYRKEIADLKFAQLSIQQIAKFHSLSFVIKKKMPEYFENKIRNLKSVLHLTDKYIEVCTKCTKAAVSHYDEDIRKEIMNDLPGLIDTFFKYLNEAVTSANCLCHGDYRLNNILGKEEDGETTEVLPIDYQLIFYGPPVTDLIYFMYTSGDTQFRENHERDLKDLYRATMNDFLSYYDIDIEDVFPNKVFEKDYEFMRDFGFFCSFAILPVIFAESIVLEPGSDLLTQDICVGKRFPERMAGLYEEYKRFKNQKHNQN</sequence>
<dbReference type="Proteomes" id="UP000663880">
    <property type="component" value="Unassembled WGS sequence"/>
</dbReference>